<feature type="region of interest" description="Disordered" evidence="1">
    <location>
        <begin position="1"/>
        <end position="31"/>
    </location>
</feature>
<reference evidence="2 3" key="1">
    <citation type="submission" date="2018-11" db="EMBL/GenBank/DDBJ databases">
        <title>Genome assembly of Steccherinum ochraceum LE-BIN_3174, the white-rot fungus of the Steccherinaceae family (The Residual Polyporoid clade, Polyporales, Basidiomycota).</title>
        <authorList>
            <person name="Fedorova T.V."/>
            <person name="Glazunova O.A."/>
            <person name="Landesman E.O."/>
            <person name="Moiseenko K.V."/>
            <person name="Psurtseva N.V."/>
            <person name="Savinova O.S."/>
            <person name="Shakhova N.V."/>
            <person name="Tyazhelova T.V."/>
            <person name="Vasina D.V."/>
        </authorList>
    </citation>
    <scope>NUCLEOTIDE SEQUENCE [LARGE SCALE GENOMIC DNA]</scope>
    <source>
        <strain evidence="2 3">LE-BIN_3174</strain>
    </source>
</reference>
<gene>
    <name evidence="2" type="ORF">EIP91_004656</name>
</gene>
<dbReference type="AlphaFoldDB" id="A0A4R0R960"/>
<name>A0A4R0R960_9APHY</name>
<comment type="caution">
    <text evidence="2">The sequence shown here is derived from an EMBL/GenBank/DDBJ whole genome shotgun (WGS) entry which is preliminary data.</text>
</comment>
<feature type="compositionally biased region" description="Basic and acidic residues" evidence="1">
    <location>
        <begin position="22"/>
        <end position="31"/>
    </location>
</feature>
<evidence type="ECO:0000313" key="2">
    <source>
        <dbReference type="EMBL" id="TCD64022.1"/>
    </source>
</evidence>
<dbReference type="EMBL" id="RWJN01000260">
    <property type="protein sequence ID" value="TCD64022.1"/>
    <property type="molecule type" value="Genomic_DNA"/>
</dbReference>
<proteinExistence type="predicted"/>
<accession>A0A4R0R960</accession>
<dbReference type="Proteomes" id="UP000292702">
    <property type="component" value="Unassembled WGS sequence"/>
</dbReference>
<evidence type="ECO:0000256" key="1">
    <source>
        <dbReference type="SAM" id="MobiDB-lite"/>
    </source>
</evidence>
<sequence>MAVHPKTKAEPVEPTIPKPPRKSKDALEKDRQGALKSITEFRRATAWEVHRWPLTKFVLEERVKVHLPRSFRQRSGEEVKPVYAGVDLNQFVHNYYMEMIDVVSSPPSDANFVTEENIRARRHEFLGPDPRVVGYSYDNFGEIHIKWWDKFLQEQWMDREKWTFELMLSEDEQWVAADLH</sequence>
<dbReference type="OrthoDB" id="2737573at2759"/>
<organism evidence="2 3">
    <name type="scientific">Steccherinum ochraceum</name>
    <dbReference type="NCBI Taxonomy" id="92696"/>
    <lineage>
        <taxon>Eukaryota</taxon>
        <taxon>Fungi</taxon>
        <taxon>Dikarya</taxon>
        <taxon>Basidiomycota</taxon>
        <taxon>Agaricomycotina</taxon>
        <taxon>Agaricomycetes</taxon>
        <taxon>Polyporales</taxon>
        <taxon>Steccherinaceae</taxon>
        <taxon>Steccherinum</taxon>
    </lineage>
</organism>
<protein>
    <submittedName>
        <fullName evidence="2">Uncharacterized protein</fullName>
    </submittedName>
</protein>
<keyword evidence="3" id="KW-1185">Reference proteome</keyword>
<evidence type="ECO:0000313" key="3">
    <source>
        <dbReference type="Proteomes" id="UP000292702"/>
    </source>
</evidence>